<evidence type="ECO:0000256" key="1">
    <source>
        <dbReference type="SAM" id="SignalP"/>
    </source>
</evidence>
<evidence type="ECO:0000313" key="2">
    <source>
        <dbReference type="EMBL" id="ETN09051.1"/>
    </source>
</evidence>
<reference evidence="2 3" key="2">
    <citation type="submission" date="2013-11" db="EMBL/GenBank/DDBJ databases">
        <title>The Genome Sequence of Phytophthora parasitica INRA-310.</title>
        <authorList>
            <consortium name="The Broad Institute Genomics Platform"/>
            <person name="Russ C."/>
            <person name="Tyler B."/>
            <person name="Panabieres F."/>
            <person name="Shan W."/>
            <person name="Tripathy S."/>
            <person name="Grunwald N."/>
            <person name="Machado M."/>
            <person name="Johnson C.S."/>
            <person name="Arredondo F."/>
            <person name="Hong C."/>
            <person name="Coffey M."/>
            <person name="Young S.K."/>
            <person name="Zeng Q."/>
            <person name="Gargeya S."/>
            <person name="Fitzgerald M."/>
            <person name="Abouelleil A."/>
            <person name="Alvarado L."/>
            <person name="Chapman S.B."/>
            <person name="Gainer-Dewar J."/>
            <person name="Goldberg J."/>
            <person name="Griggs A."/>
            <person name="Gujja S."/>
            <person name="Hansen M."/>
            <person name="Howarth C."/>
            <person name="Imamovic A."/>
            <person name="Ireland A."/>
            <person name="Larimer J."/>
            <person name="McCowan C."/>
            <person name="Murphy C."/>
            <person name="Pearson M."/>
            <person name="Poon T.W."/>
            <person name="Priest M."/>
            <person name="Roberts A."/>
            <person name="Saif S."/>
            <person name="Shea T."/>
            <person name="Sykes S."/>
            <person name="Wortman J."/>
            <person name="Nusbaum C."/>
            <person name="Birren B."/>
        </authorList>
    </citation>
    <scope>NUCLEOTIDE SEQUENCE [LARGE SCALE GENOMIC DNA]</scope>
    <source>
        <strain evidence="2 3">INRA-310</strain>
    </source>
</reference>
<gene>
    <name evidence="2" type="ORF">PPTG_11108</name>
</gene>
<name>W2Q858_PHYN3</name>
<evidence type="ECO:0000313" key="3">
    <source>
        <dbReference type="Proteomes" id="UP000018817"/>
    </source>
</evidence>
<accession>W2Q858</accession>
<dbReference type="RefSeq" id="XP_008905612.1">
    <property type="nucleotide sequence ID" value="XM_008907364.1"/>
</dbReference>
<dbReference type="AlphaFoldDB" id="W2Q858"/>
<reference evidence="3" key="1">
    <citation type="submission" date="2011-12" db="EMBL/GenBank/DDBJ databases">
        <authorList>
            <consortium name="The Broad Institute Genome Sequencing Platform"/>
            <person name="Russ C."/>
            <person name="Tyler B."/>
            <person name="Panabieres F."/>
            <person name="Shan W."/>
            <person name="Tripathy S."/>
            <person name="Grunwald N."/>
            <person name="Machado M."/>
            <person name="Young S.K."/>
            <person name="Zeng Q."/>
            <person name="Gargeya S."/>
            <person name="Fitzgerald M."/>
            <person name="Haas B."/>
            <person name="Abouelleil A."/>
            <person name="Alvarado L."/>
            <person name="Arachchi H.M."/>
            <person name="Berlin A."/>
            <person name="Chapman S.B."/>
            <person name="Gearin G."/>
            <person name="Goldberg J."/>
            <person name="Griggs A."/>
            <person name="Gujja S."/>
            <person name="Hansen M."/>
            <person name="Heiman D."/>
            <person name="Howarth C."/>
            <person name="Larimer J."/>
            <person name="Lui A."/>
            <person name="MacDonald P.J.P."/>
            <person name="McCowen C."/>
            <person name="Montmayeur A."/>
            <person name="Murphy C."/>
            <person name="Neiman D."/>
            <person name="Pearson M."/>
            <person name="Priest M."/>
            <person name="Roberts A."/>
            <person name="Saif S."/>
            <person name="Shea T."/>
            <person name="Sisk P."/>
            <person name="Stolte C."/>
            <person name="Sykes S."/>
            <person name="Wortman J."/>
            <person name="Nusbaum C."/>
            <person name="Birren B."/>
        </authorList>
    </citation>
    <scope>NUCLEOTIDE SEQUENCE [LARGE SCALE GENOMIC DNA]</scope>
    <source>
        <strain evidence="3">INRA-310</strain>
    </source>
</reference>
<protein>
    <submittedName>
        <fullName evidence="2">Uncharacterized protein</fullName>
    </submittedName>
</protein>
<feature type="signal peptide" evidence="1">
    <location>
        <begin position="1"/>
        <end position="26"/>
    </location>
</feature>
<dbReference type="EMBL" id="KI669586">
    <property type="protein sequence ID" value="ETN09051.1"/>
    <property type="molecule type" value="Genomic_DNA"/>
</dbReference>
<sequence length="1029" mass="110405">MTRTVFLCHVVFQLTLVFVAIHGNQSTNDSSAGGGSGNNVGDFGGVTYIPAENLRDQLLNNTDINPDTLVAVASSYRALNDDSIGIRGATAPNTTVFASILVMPSFTNDTVSTSGNQSEPTLNNKLSDRTQLLYNCTSAANLWNLLEDSNVVKLEDFQQFPSSDSNTVDSSSGSNANTSAPRDTIAVAVVQIADCSAIQNTSMRRSVVLNSFFGTAFQNSSLLYLFITGSVVLSNSSGSNSSSSADCRLKLEMAQAILSDVYPQCKIRFGSTDLDTILLESPALNDDSERPSRRLEDASSFDFIRDPSCTTECGVDDLDHNNCYAPASDGQQTVVQCKMQFYAKNSACNFECGDETGSPHNQSALDVSQCYSCYSESKYGCPSGYLSNSAGCCRVLTCPAIADTAMSSPRTFTLNLQPNRSTITNPSMLLYTSGDCSDPTNPSNDCCRITCENCFINMSIASLYAEIDVHSPSLDYYTATEIKLVGNSAINVKVVSPNGCKLESTMLRSFRITPLSIPLGLTSLEVDFTVDFTGELAIKPHGTSAEIGVTVQIQHLTTGSVNSSDFVDKQIVFQGEDITKRGVDTVVGLSVTPTIRANLVFLELVNIGIQAGIPTFVRLESTVKYPEQFSALTTPYLDSSSEYHGGDCTASHFMEYRGVCGHKPVEIASFATIENPWDLDLVMDKPPVQFGSENTSSLFSGCISSEYNAIMLLSTAANAVTSATVAKVSTALQKILMYALELPDIDPNFLKISIHSSGQISVTISVPPSVADKYPTQLDLETQFYQVARTTTFADTDGGVGAAAIDALHSIAPTTLLAAIPMTGQCPTAALVRMVTTDLLVRMSANYRSIVRFQSVNSKKGVTSSACHAKTVITDPIVKVRALSWRNARLHDVIKNPGKTSNAWSAMTATMIQAGGGMLCAVSSACRATVSLVPPLVTLMMELSPRVIHVKMAGGMAIGGQFVKTLAGCRTTAQARDATRAQELKSSARDVAMGGWGVFAIPPRLLQRARLRIQMLEQIQRHTNIRQVS</sequence>
<dbReference type="VEuPathDB" id="FungiDB:PPTG_11108"/>
<organism evidence="2 3">
    <name type="scientific">Phytophthora nicotianae (strain INRA-310)</name>
    <name type="common">Phytophthora parasitica</name>
    <dbReference type="NCBI Taxonomy" id="761204"/>
    <lineage>
        <taxon>Eukaryota</taxon>
        <taxon>Sar</taxon>
        <taxon>Stramenopiles</taxon>
        <taxon>Oomycota</taxon>
        <taxon>Peronosporomycetes</taxon>
        <taxon>Peronosporales</taxon>
        <taxon>Peronosporaceae</taxon>
        <taxon>Phytophthora</taxon>
    </lineage>
</organism>
<feature type="chain" id="PRO_5004822343" evidence="1">
    <location>
        <begin position="27"/>
        <end position="1029"/>
    </location>
</feature>
<dbReference type="Proteomes" id="UP000018817">
    <property type="component" value="Unassembled WGS sequence"/>
</dbReference>
<dbReference type="OMA" id="TSSACHA"/>
<dbReference type="STRING" id="761204.W2Q858"/>
<dbReference type="GeneID" id="20180674"/>
<dbReference type="OrthoDB" id="100663at2759"/>
<proteinExistence type="predicted"/>
<keyword evidence="1" id="KW-0732">Signal</keyword>